<reference evidence="2" key="1">
    <citation type="submission" date="2019-10" db="EMBL/GenBank/DDBJ databases">
        <authorList>
            <person name="Paulsen S."/>
        </authorList>
    </citation>
    <scope>NUCLEOTIDE SEQUENCE</scope>
    <source>
        <strain evidence="2">S4498</strain>
    </source>
</reference>
<evidence type="ECO:0000313" key="2">
    <source>
        <dbReference type="EMBL" id="NKC19465.1"/>
    </source>
</evidence>
<keyword evidence="3" id="KW-1185">Reference proteome</keyword>
<dbReference type="EMBL" id="PNCO02000001">
    <property type="protein sequence ID" value="NKC19465.1"/>
    <property type="molecule type" value="Genomic_DNA"/>
</dbReference>
<dbReference type="AlphaFoldDB" id="A0A8T6YY21"/>
<proteinExistence type="predicted"/>
<organism evidence="2 3">
    <name type="scientific">Pseudoalteromonas galatheae</name>
    <dbReference type="NCBI Taxonomy" id="579562"/>
    <lineage>
        <taxon>Bacteria</taxon>
        <taxon>Pseudomonadati</taxon>
        <taxon>Pseudomonadota</taxon>
        <taxon>Gammaproteobacteria</taxon>
        <taxon>Alteromonadales</taxon>
        <taxon>Pseudoalteromonadaceae</taxon>
        <taxon>Pseudoalteromonas</taxon>
    </lineage>
</organism>
<evidence type="ECO:0000256" key="1">
    <source>
        <dbReference type="SAM" id="Phobius"/>
    </source>
</evidence>
<name>A0A8T6YY21_9GAMM</name>
<feature type="transmembrane region" description="Helical" evidence="1">
    <location>
        <begin position="12"/>
        <end position="33"/>
    </location>
</feature>
<accession>A0A8T6YY21</accession>
<dbReference type="Proteomes" id="UP000307537">
    <property type="component" value="Unassembled WGS sequence"/>
</dbReference>
<dbReference type="RefSeq" id="WP_128725580.1">
    <property type="nucleotide sequence ID" value="NZ_CAXNSL010000005.1"/>
</dbReference>
<keyword evidence="1" id="KW-0812">Transmembrane</keyword>
<sequence length="62" mass="6834">MLGEIVMLKTRFLGKTVNIAFAVMTVLFVILTLTTDAHSISSQATQAEMFSQDEVITESEPK</sequence>
<evidence type="ECO:0000313" key="3">
    <source>
        <dbReference type="Proteomes" id="UP000307537"/>
    </source>
</evidence>
<comment type="caution">
    <text evidence="2">The sequence shown here is derived from an EMBL/GenBank/DDBJ whole genome shotgun (WGS) entry which is preliminary data.</text>
</comment>
<keyword evidence="1" id="KW-1133">Transmembrane helix</keyword>
<gene>
    <name evidence="2" type="ORF">CWC29_011520</name>
</gene>
<protein>
    <submittedName>
        <fullName evidence="2">Uncharacterized protein</fullName>
    </submittedName>
</protein>
<keyword evidence="1" id="KW-0472">Membrane</keyword>